<dbReference type="AlphaFoldDB" id="A0AAD5RQT7"/>
<dbReference type="InterPro" id="IPR036188">
    <property type="entry name" value="FAD/NAD-bd_sf"/>
</dbReference>
<protein>
    <recommendedName>
        <fullName evidence="2">FAD dependent oxidoreductase domain-containing protein</fullName>
    </recommendedName>
</protein>
<dbReference type="PANTHER" id="PTHR13847">
    <property type="entry name" value="SARCOSINE DEHYDROGENASE-RELATED"/>
    <property type="match status" value="1"/>
</dbReference>
<dbReference type="Gene3D" id="3.50.50.60">
    <property type="entry name" value="FAD/NAD(P)-binding domain"/>
    <property type="match status" value="1"/>
</dbReference>
<proteinExistence type="predicted"/>
<dbReference type="GO" id="GO:0005737">
    <property type="term" value="C:cytoplasm"/>
    <property type="evidence" value="ECO:0007669"/>
    <property type="project" value="TreeGrafter"/>
</dbReference>
<feature type="region of interest" description="Disordered" evidence="1">
    <location>
        <begin position="1"/>
        <end position="20"/>
    </location>
</feature>
<organism evidence="3 4">
    <name type="scientific">Zalerion maritima</name>
    <dbReference type="NCBI Taxonomy" id="339359"/>
    <lineage>
        <taxon>Eukaryota</taxon>
        <taxon>Fungi</taxon>
        <taxon>Dikarya</taxon>
        <taxon>Ascomycota</taxon>
        <taxon>Pezizomycotina</taxon>
        <taxon>Sordariomycetes</taxon>
        <taxon>Lulworthiomycetidae</taxon>
        <taxon>Lulworthiales</taxon>
        <taxon>Lulworthiaceae</taxon>
        <taxon>Zalerion</taxon>
    </lineage>
</organism>
<dbReference type="Gene3D" id="3.30.9.10">
    <property type="entry name" value="D-Amino Acid Oxidase, subunit A, domain 2"/>
    <property type="match status" value="1"/>
</dbReference>
<dbReference type="InterPro" id="IPR006076">
    <property type="entry name" value="FAD-dep_OxRdtase"/>
</dbReference>
<keyword evidence="4" id="KW-1185">Reference proteome</keyword>
<name>A0AAD5RQT7_9PEZI</name>
<sequence length="468" mass="50607">MAIPTLREGQAELPTEHPTQAFWHTEPNPILLGRKSELPATADVVIVGSGITGAFAAWHLKQHKEYSNKSVIMLEAREACWGATGRNGGHCQPNVYNPPSHIAKFELATFKFLHDAVSCFGIDCDWVTTEGVHSLMTDDLVDNAKAKMEKLKDHPELSSLARLVLSSEELEELGVPSAKAAIVQKNAAALWPYKLVAFFLEKLVEGHAEGSFSLQTNTPVLAIQRINGSASEDSWVLHTPRGQVATSKALLCCNGYISHILPEFTGLVVPVRGQMAGLTPPATLEKQIGHSYVFMGHGNTDIFRDDYLIQRGENSGPPRGMFLLGGGRGHDAEKGLGVSDDGVIDNGVAKYLRTELGRELDIGSKDELGAQYQWTGIMGYSRDGNPWVGPVPETLGGGPGLWVSGGYTGHGMPVGARCAQGAVDMMVGVEEGKARVEIPAEFLITEERLKAIARMDTVHEADKKGFFM</sequence>
<dbReference type="Proteomes" id="UP001201980">
    <property type="component" value="Unassembled WGS sequence"/>
</dbReference>
<evidence type="ECO:0000256" key="1">
    <source>
        <dbReference type="SAM" id="MobiDB-lite"/>
    </source>
</evidence>
<dbReference type="SUPFAM" id="SSF51905">
    <property type="entry name" value="FAD/NAD(P)-binding domain"/>
    <property type="match status" value="1"/>
</dbReference>
<dbReference type="EMBL" id="JAKWBI020000141">
    <property type="protein sequence ID" value="KAJ2901704.1"/>
    <property type="molecule type" value="Genomic_DNA"/>
</dbReference>
<dbReference type="Pfam" id="PF01266">
    <property type="entry name" value="DAO"/>
    <property type="match status" value="1"/>
</dbReference>
<evidence type="ECO:0000259" key="2">
    <source>
        <dbReference type="Pfam" id="PF01266"/>
    </source>
</evidence>
<feature type="domain" description="FAD dependent oxidoreductase" evidence="2">
    <location>
        <begin position="43"/>
        <end position="423"/>
    </location>
</feature>
<gene>
    <name evidence="3" type="ORF">MKZ38_001514</name>
</gene>
<comment type="caution">
    <text evidence="3">The sequence shown here is derived from an EMBL/GenBank/DDBJ whole genome shotgun (WGS) entry which is preliminary data.</text>
</comment>
<evidence type="ECO:0000313" key="3">
    <source>
        <dbReference type="EMBL" id="KAJ2901704.1"/>
    </source>
</evidence>
<dbReference type="PANTHER" id="PTHR13847:SF129">
    <property type="entry name" value="FAD DEPENDENT OXIDOREDUCTASE"/>
    <property type="match status" value="1"/>
</dbReference>
<accession>A0AAD5RQT7</accession>
<reference evidence="3" key="1">
    <citation type="submission" date="2022-07" db="EMBL/GenBank/DDBJ databases">
        <title>Draft genome sequence of Zalerion maritima ATCC 34329, a (micro)plastics degrading marine fungus.</title>
        <authorList>
            <person name="Paco A."/>
            <person name="Goncalves M.F.M."/>
            <person name="Rocha-Santos T.A.P."/>
            <person name="Alves A."/>
        </authorList>
    </citation>
    <scope>NUCLEOTIDE SEQUENCE</scope>
    <source>
        <strain evidence="3">ATCC 34329</strain>
    </source>
</reference>
<evidence type="ECO:0000313" key="4">
    <source>
        <dbReference type="Proteomes" id="UP001201980"/>
    </source>
</evidence>